<accession>A0A087TW40</accession>
<dbReference type="InterPro" id="IPR006578">
    <property type="entry name" value="MADF-dom"/>
</dbReference>
<dbReference type="PROSITE" id="PS51029">
    <property type="entry name" value="MADF"/>
    <property type="match status" value="1"/>
</dbReference>
<dbReference type="STRING" id="407821.A0A087TW40"/>
<feature type="domain" description="BESS" evidence="3">
    <location>
        <begin position="201"/>
        <end position="240"/>
    </location>
</feature>
<dbReference type="AlphaFoldDB" id="A0A087TW40"/>
<feature type="non-terminal residue" evidence="4">
    <location>
        <position position="243"/>
    </location>
</feature>
<evidence type="ECO:0000259" key="3">
    <source>
        <dbReference type="PROSITE" id="PS51031"/>
    </source>
</evidence>
<protein>
    <submittedName>
        <fullName evidence="4">Transcription factor Adf-1</fullName>
    </submittedName>
</protein>
<feature type="domain" description="MADF" evidence="2">
    <location>
        <begin position="9"/>
        <end position="101"/>
    </location>
</feature>
<dbReference type="InterPro" id="IPR039353">
    <property type="entry name" value="TF_Adf1"/>
</dbReference>
<proteinExistence type="predicted"/>
<evidence type="ECO:0000313" key="4">
    <source>
        <dbReference type="EMBL" id="KFM69329.1"/>
    </source>
</evidence>
<evidence type="ECO:0000256" key="1">
    <source>
        <dbReference type="PROSITE-ProRule" id="PRU00371"/>
    </source>
</evidence>
<dbReference type="SMART" id="SM00595">
    <property type="entry name" value="MADF"/>
    <property type="match status" value="1"/>
</dbReference>
<evidence type="ECO:0000259" key="2">
    <source>
        <dbReference type="PROSITE" id="PS51029"/>
    </source>
</evidence>
<dbReference type="Proteomes" id="UP000054359">
    <property type="component" value="Unassembled WGS sequence"/>
</dbReference>
<dbReference type="GO" id="GO:0005634">
    <property type="term" value="C:nucleus"/>
    <property type="evidence" value="ECO:0007669"/>
    <property type="project" value="UniProtKB-SubCell"/>
</dbReference>
<dbReference type="InterPro" id="IPR004210">
    <property type="entry name" value="BESS_motif"/>
</dbReference>
<dbReference type="PROSITE" id="PS51031">
    <property type="entry name" value="BESS"/>
    <property type="match status" value="1"/>
</dbReference>
<dbReference type="OrthoDB" id="6629629at2759"/>
<keyword evidence="1" id="KW-0539">Nucleus</keyword>
<comment type="subcellular location">
    <subcellularLocation>
        <location evidence="1">Nucleus</location>
    </subcellularLocation>
</comment>
<dbReference type="GO" id="GO:0003677">
    <property type="term" value="F:DNA binding"/>
    <property type="evidence" value="ECO:0007669"/>
    <property type="project" value="InterPro"/>
</dbReference>
<dbReference type="OMA" id="IFRRECK"/>
<dbReference type="Pfam" id="PF10545">
    <property type="entry name" value="MADF_DNA_bdg"/>
    <property type="match status" value="1"/>
</dbReference>
<dbReference type="EMBL" id="KK117015">
    <property type="protein sequence ID" value="KFM69329.1"/>
    <property type="molecule type" value="Genomic_DNA"/>
</dbReference>
<sequence length="243" mass="28583">MPKVMCTENLIPLVRSKPEIWDHSHMHYTSKDVKLQAWMYIADKLNSTPDLAKSRWTNLRDLFRRELKKSLKMAQETGDPSAYIPKWKHFKSMMFLKEYMVKDDNGVSRSVVEDSFSMYPQTILEDGESVEDSFYVEDVSTRSSTPSHMEMPILPEQTAVKRSNEYYSYSNERQSKKHVWNTGQNISSGYFDYSIRDIADVDEDYHFVMSILPSVRRIRMDRKTSFKMKVLQLIAEEENLNST</sequence>
<keyword evidence="5" id="KW-1185">Reference proteome</keyword>
<reference evidence="4 5" key="1">
    <citation type="submission" date="2013-11" db="EMBL/GenBank/DDBJ databases">
        <title>Genome sequencing of Stegodyphus mimosarum.</title>
        <authorList>
            <person name="Bechsgaard J."/>
        </authorList>
    </citation>
    <scope>NUCLEOTIDE SEQUENCE [LARGE SCALE GENOMIC DNA]</scope>
</reference>
<organism evidence="4 5">
    <name type="scientific">Stegodyphus mimosarum</name>
    <name type="common">African social velvet spider</name>
    <dbReference type="NCBI Taxonomy" id="407821"/>
    <lineage>
        <taxon>Eukaryota</taxon>
        <taxon>Metazoa</taxon>
        <taxon>Ecdysozoa</taxon>
        <taxon>Arthropoda</taxon>
        <taxon>Chelicerata</taxon>
        <taxon>Arachnida</taxon>
        <taxon>Araneae</taxon>
        <taxon>Araneomorphae</taxon>
        <taxon>Entelegynae</taxon>
        <taxon>Eresoidea</taxon>
        <taxon>Eresidae</taxon>
        <taxon>Stegodyphus</taxon>
    </lineage>
</organism>
<evidence type="ECO:0000313" key="5">
    <source>
        <dbReference type="Proteomes" id="UP000054359"/>
    </source>
</evidence>
<dbReference type="PANTHER" id="PTHR12243:SF67">
    <property type="entry name" value="COREPRESSOR OF PANGOLIN, ISOFORM A-RELATED"/>
    <property type="match status" value="1"/>
</dbReference>
<dbReference type="Pfam" id="PF02944">
    <property type="entry name" value="BESS"/>
    <property type="match status" value="1"/>
</dbReference>
<dbReference type="PANTHER" id="PTHR12243">
    <property type="entry name" value="MADF DOMAIN TRANSCRIPTION FACTOR"/>
    <property type="match status" value="1"/>
</dbReference>
<gene>
    <name evidence="4" type="ORF">X975_26698</name>
</gene>
<name>A0A087TW40_STEMI</name>